<dbReference type="InterPro" id="IPR014729">
    <property type="entry name" value="Rossmann-like_a/b/a_fold"/>
</dbReference>
<accession>A0A1G7ZD82</accession>
<keyword evidence="4 9" id="KW-0436">Ligase</keyword>
<dbReference type="HAMAP" id="MF_00158">
    <property type="entry name" value="PanC"/>
    <property type="match status" value="1"/>
</dbReference>
<evidence type="ECO:0000256" key="5">
    <source>
        <dbReference type="ARBA" id="ARBA00022655"/>
    </source>
</evidence>
<dbReference type="FunFam" id="3.40.50.620:FF:000013">
    <property type="entry name" value="Pantothenate synthetase"/>
    <property type="match status" value="1"/>
</dbReference>
<dbReference type="InterPro" id="IPR004821">
    <property type="entry name" value="Cyt_trans-like"/>
</dbReference>
<evidence type="ECO:0000313" key="10">
    <source>
        <dbReference type="EMBL" id="SDH06658.1"/>
    </source>
</evidence>
<dbReference type="PANTHER" id="PTHR21299">
    <property type="entry name" value="CYTIDYLATE KINASE/PANTOATE-BETA-ALANINE LIGASE"/>
    <property type="match status" value="1"/>
</dbReference>
<proteinExistence type="inferred from homology"/>
<dbReference type="InterPro" id="IPR003721">
    <property type="entry name" value="Pantoate_ligase"/>
</dbReference>
<dbReference type="Proteomes" id="UP000199163">
    <property type="component" value="Unassembled WGS sequence"/>
</dbReference>
<evidence type="ECO:0000256" key="3">
    <source>
        <dbReference type="ARBA" id="ARBA00022490"/>
    </source>
</evidence>
<dbReference type="NCBIfam" id="TIGR00125">
    <property type="entry name" value="cyt_tran_rel"/>
    <property type="match status" value="1"/>
</dbReference>
<dbReference type="UniPathway" id="UPA00028">
    <property type="reaction ID" value="UER00005"/>
</dbReference>
<dbReference type="PANTHER" id="PTHR21299:SF1">
    <property type="entry name" value="PANTOATE--BETA-ALANINE LIGASE"/>
    <property type="match status" value="1"/>
</dbReference>
<keyword evidence="6 9" id="KW-0547">Nucleotide-binding</keyword>
<feature type="binding site" evidence="9">
    <location>
        <position position="61"/>
    </location>
    <ligand>
        <name>beta-alanine</name>
        <dbReference type="ChEBI" id="CHEBI:57966"/>
    </ligand>
</feature>
<keyword evidence="7 9" id="KW-0067">ATP-binding</keyword>
<dbReference type="AlphaFoldDB" id="A0A1G7ZD82"/>
<dbReference type="GO" id="GO:0005524">
    <property type="term" value="F:ATP binding"/>
    <property type="evidence" value="ECO:0007669"/>
    <property type="project" value="UniProtKB-KW"/>
</dbReference>
<evidence type="ECO:0000313" key="11">
    <source>
        <dbReference type="Proteomes" id="UP000199163"/>
    </source>
</evidence>
<evidence type="ECO:0000256" key="4">
    <source>
        <dbReference type="ARBA" id="ARBA00022598"/>
    </source>
</evidence>
<dbReference type="EC" id="6.3.2.1" evidence="9"/>
<dbReference type="EMBL" id="FNDK01000001">
    <property type="protein sequence ID" value="SDH06658.1"/>
    <property type="molecule type" value="Genomic_DNA"/>
</dbReference>
<evidence type="ECO:0000256" key="6">
    <source>
        <dbReference type="ARBA" id="ARBA00022741"/>
    </source>
</evidence>
<dbReference type="CDD" id="cd00560">
    <property type="entry name" value="PanC"/>
    <property type="match status" value="1"/>
</dbReference>
<dbReference type="SUPFAM" id="SSF52374">
    <property type="entry name" value="Nucleotidylyl transferase"/>
    <property type="match status" value="1"/>
</dbReference>
<dbReference type="GO" id="GO:0015940">
    <property type="term" value="P:pantothenate biosynthetic process"/>
    <property type="evidence" value="ECO:0007669"/>
    <property type="project" value="UniProtKB-UniRule"/>
</dbReference>
<keyword evidence="3 9" id="KW-0963">Cytoplasm</keyword>
<dbReference type="GO" id="GO:0004592">
    <property type="term" value="F:pantoate-beta-alanine ligase activity"/>
    <property type="evidence" value="ECO:0007669"/>
    <property type="project" value="UniProtKB-UniRule"/>
</dbReference>
<feature type="active site" description="Proton donor" evidence="9">
    <location>
        <position position="37"/>
    </location>
</feature>
<evidence type="ECO:0000256" key="9">
    <source>
        <dbReference type="HAMAP-Rule" id="MF_00158"/>
    </source>
</evidence>
<feature type="binding site" evidence="9">
    <location>
        <position position="176"/>
    </location>
    <ligand>
        <name>ATP</name>
        <dbReference type="ChEBI" id="CHEBI:30616"/>
    </ligand>
</feature>
<dbReference type="GO" id="GO:0005829">
    <property type="term" value="C:cytosol"/>
    <property type="evidence" value="ECO:0007669"/>
    <property type="project" value="TreeGrafter"/>
</dbReference>
<protein>
    <recommendedName>
        <fullName evidence="9">Pantothenate synthetase</fullName>
        <shortName evidence="9">PS</shortName>
        <ecNumber evidence="9">6.3.2.1</ecNumber>
    </recommendedName>
    <alternativeName>
        <fullName evidence="9">Pantoate--beta-alanine ligase</fullName>
    </alternativeName>
    <alternativeName>
        <fullName evidence="9">Pantoate-activating enzyme</fullName>
    </alternativeName>
</protein>
<feature type="binding site" evidence="9">
    <location>
        <begin position="147"/>
        <end position="150"/>
    </location>
    <ligand>
        <name>ATP</name>
        <dbReference type="ChEBI" id="CHEBI:30616"/>
    </ligand>
</feature>
<evidence type="ECO:0000256" key="1">
    <source>
        <dbReference type="ARBA" id="ARBA00004990"/>
    </source>
</evidence>
<feature type="binding site" evidence="9">
    <location>
        <begin position="184"/>
        <end position="187"/>
    </location>
    <ligand>
        <name>ATP</name>
        <dbReference type="ChEBI" id="CHEBI:30616"/>
    </ligand>
</feature>
<comment type="function">
    <text evidence="9">Catalyzes the condensation of pantoate with beta-alanine in an ATP-dependent reaction via a pantoyl-adenylate intermediate.</text>
</comment>
<dbReference type="Gene3D" id="3.30.1300.10">
    <property type="entry name" value="Pantoate-beta-alanine ligase, C-terminal domain"/>
    <property type="match status" value="1"/>
</dbReference>
<evidence type="ECO:0000256" key="2">
    <source>
        <dbReference type="ARBA" id="ARBA00009256"/>
    </source>
</evidence>
<comment type="subcellular location">
    <subcellularLocation>
        <location evidence="9">Cytoplasm</location>
    </subcellularLocation>
</comment>
<feature type="binding site" evidence="9">
    <location>
        <begin position="30"/>
        <end position="37"/>
    </location>
    <ligand>
        <name>ATP</name>
        <dbReference type="ChEBI" id="CHEBI:30616"/>
    </ligand>
</feature>
<evidence type="ECO:0000256" key="8">
    <source>
        <dbReference type="ARBA" id="ARBA00048258"/>
    </source>
</evidence>
<dbReference type="OrthoDB" id="9773087at2"/>
<dbReference type="Gene3D" id="3.40.50.620">
    <property type="entry name" value="HUPs"/>
    <property type="match status" value="1"/>
</dbReference>
<comment type="similarity">
    <text evidence="2 9">Belongs to the pantothenate synthetase family.</text>
</comment>
<feature type="binding site" evidence="9">
    <location>
        <position position="61"/>
    </location>
    <ligand>
        <name>(R)-pantoate</name>
        <dbReference type="ChEBI" id="CHEBI:15980"/>
    </ligand>
</feature>
<dbReference type="STRING" id="568899.SAMN05192534_101500"/>
<dbReference type="InterPro" id="IPR042176">
    <property type="entry name" value="Pantoate_ligase_C"/>
</dbReference>
<keyword evidence="11" id="KW-1185">Reference proteome</keyword>
<feature type="binding site" evidence="9">
    <location>
        <position position="153"/>
    </location>
    <ligand>
        <name>(R)-pantoate</name>
        <dbReference type="ChEBI" id="CHEBI:15980"/>
    </ligand>
</feature>
<sequence length="298" mass="33783">MKVIHTVSELQRYMADIQKQQKAIGFVPTMGALHSGHLSLMKRARQENDVLVLSIFVNPLQFGPNEDYEDYPRTLDKDKDIARTAGVDIIFSPGVRDIYPRPMRNEINVISGTDVLCGKSRPGHFNGVATVVLKLFQLVQPDRAYFGQKDAQQVAVIKNMVDDFHLSVDIRTCETARENDGLAVSSRNVYLSERERSRAVHLYKGLQHTLRWITGQAFITPAEAEQKLQHYLQEHIGAQMDYVQVLSFPELKPLHQLEGSVIVACAVFFEKARLIDNVLVHVEKGRGGYYDVSYIDEI</sequence>
<dbReference type="NCBIfam" id="TIGR00018">
    <property type="entry name" value="panC"/>
    <property type="match status" value="1"/>
</dbReference>
<evidence type="ECO:0000256" key="7">
    <source>
        <dbReference type="ARBA" id="ARBA00022840"/>
    </source>
</evidence>
<keyword evidence="5 9" id="KW-0566">Pantothenate biosynthesis</keyword>
<name>A0A1G7ZD82_9BACI</name>
<comment type="subunit">
    <text evidence="9">Homodimer.</text>
</comment>
<organism evidence="10 11">
    <name type="scientific">Alteribacillus persepolensis</name>
    <dbReference type="NCBI Taxonomy" id="568899"/>
    <lineage>
        <taxon>Bacteria</taxon>
        <taxon>Bacillati</taxon>
        <taxon>Bacillota</taxon>
        <taxon>Bacilli</taxon>
        <taxon>Bacillales</taxon>
        <taxon>Bacillaceae</taxon>
        <taxon>Alteribacillus</taxon>
    </lineage>
</organism>
<dbReference type="Pfam" id="PF02569">
    <property type="entry name" value="Pantoate_ligase"/>
    <property type="match status" value="1"/>
</dbReference>
<reference evidence="10 11" key="1">
    <citation type="submission" date="2016-10" db="EMBL/GenBank/DDBJ databases">
        <authorList>
            <person name="de Groot N.N."/>
        </authorList>
    </citation>
    <scope>NUCLEOTIDE SEQUENCE [LARGE SCALE GENOMIC DNA]</scope>
    <source>
        <strain evidence="10 11">DSM 21632</strain>
    </source>
</reference>
<gene>
    <name evidence="9" type="primary">panC</name>
    <name evidence="10" type="ORF">SAMN05192534_101500</name>
</gene>
<comment type="catalytic activity">
    <reaction evidence="8 9">
        <text>(R)-pantoate + beta-alanine + ATP = (R)-pantothenate + AMP + diphosphate + H(+)</text>
        <dbReference type="Rhea" id="RHEA:10912"/>
        <dbReference type="ChEBI" id="CHEBI:15378"/>
        <dbReference type="ChEBI" id="CHEBI:15980"/>
        <dbReference type="ChEBI" id="CHEBI:29032"/>
        <dbReference type="ChEBI" id="CHEBI:30616"/>
        <dbReference type="ChEBI" id="CHEBI:33019"/>
        <dbReference type="ChEBI" id="CHEBI:57966"/>
        <dbReference type="ChEBI" id="CHEBI:456215"/>
        <dbReference type="EC" id="6.3.2.1"/>
    </reaction>
</comment>
<dbReference type="RefSeq" id="WP_091270850.1">
    <property type="nucleotide sequence ID" value="NZ_FNDK01000001.1"/>
</dbReference>
<comment type="miscellaneous">
    <text evidence="9">The reaction proceeds by a bi uni uni bi ping pong mechanism.</text>
</comment>
<comment type="pathway">
    <text evidence="1 9">Cofactor biosynthesis; (R)-pantothenate biosynthesis; (R)-pantothenate from (R)-pantoate and beta-alanine: step 1/1.</text>
</comment>